<evidence type="ECO:0000256" key="9">
    <source>
        <dbReference type="ARBA" id="ARBA00033097"/>
    </source>
</evidence>
<comment type="caution">
    <text evidence="10">The sequence shown here is derived from an EMBL/GenBank/DDBJ whole genome shotgun (WGS) entry which is preliminary data.</text>
</comment>
<gene>
    <name evidence="10" type="ORF">NYPRO_LOCUS16011</name>
</gene>
<proteinExistence type="inferred from homology"/>
<evidence type="ECO:0000256" key="3">
    <source>
        <dbReference type="ARBA" id="ARBA00017540"/>
    </source>
</evidence>
<keyword evidence="5" id="KW-0508">mRNA splicing</keyword>
<dbReference type="GO" id="GO:0005634">
    <property type="term" value="C:nucleus"/>
    <property type="evidence" value="ECO:0007669"/>
    <property type="project" value="UniProtKB-SubCell"/>
</dbReference>
<dbReference type="PANTHER" id="PTHR15217">
    <property type="entry name" value="WILMS' TUMOR 1-ASSOCIATING PROTEIN"/>
    <property type="match status" value="1"/>
</dbReference>
<dbReference type="Proteomes" id="UP000645828">
    <property type="component" value="Unassembled WGS sequence"/>
</dbReference>
<dbReference type="InterPro" id="IPR033757">
    <property type="entry name" value="WTAP"/>
</dbReference>
<evidence type="ECO:0000313" key="11">
    <source>
        <dbReference type="Proteomes" id="UP000645828"/>
    </source>
</evidence>
<evidence type="ECO:0000256" key="8">
    <source>
        <dbReference type="ARBA" id="ARBA00032703"/>
    </source>
</evidence>
<evidence type="ECO:0000256" key="2">
    <source>
        <dbReference type="ARBA" id="ARBA00010313"/>
    </source>
</evidence>
<keyword evidence="6" id="KW-0539">Nucleus</keyword>
<dbReference type="AlphaFoldDB" id="A0A811Z7P6"/>
<keyword evidence="4" id="KW-0507">mRNA processing</keyword>
<comment type="subcellular location">
    <subcellularLocation>
        <location evidence="1">Nucleus</location>
    </subcellularLocation>
</comment>
<evidence type="ECO:0000256" key="1">
    <source>
        <dbReference type="ARBA" id="ARBA00004123"/>
    </source>
</evidence>
<dbReference type="PANTHER" id="PTHR15217:SF0">
    <property type="entry name" value="PRE-MRNA-SPLICING REGULATOR WTAP"/>
    <property type="match status" value="1"/>
</dbReference>
<reference evidence="10" key="1">
    <citation type="submission" date="2020-12" db="EMBL/GenBank/DDBJ databases">
        <authorList>
            <consortium name="Molecular Ecology Group"/>
        </authorList>
    </citation>
    <scope>NUCLEOTIDE SEQUENCE</scope>
    <source>
        <strain evidence="10">TBG_1078</strain>
    </source>
</reference>
<evidence type="ECO:0000256" key="5">
    <source>
        <dbReference type="ARBA" id="ARBA00023187"/>
    </source>
</evidence>
<protein>
    <recommendedName>
        <fullName evidence="3">Pre-mRNA-splicing regulator WTAP</fullName>
    </recommendedName>
    <alternativeName>
        <fullName evidence="9">Female-lethal(2)D homolog</fullName>
    </alternativeName>
    <alternativeName>
        <fullName evidence="8">WT1-associated protein</fullName>
    </alternativeName>
    <alternativeName>
        <fullName evidence="7">Wilms tumor 1-associating protein</fullName>
    </alternativeName>
</protein>
<comment type="similarity">
    <text evidence="2">Belongs to the fl(2)d family.</text>
</comment>
<evidence type="ECO:0000256" key="7">
    <source>
        <dbReference type="ARBA" id="ARBA00032336"/>
    </source>
</evidence>
<dbReference type="GO" id="GO:0008380">
    <property type="term" value="P:RNA splicing"/>
    <property type="evidence" value="ECO:0007669"/>
    <property type="project" value="UniProtKB-KW"/>
</dbReference>
<evidence type="ECO:0000256" key="6">
    <source>
        <dbReference type="ARBA" id="ARBA00023242"/>
    </source>
</evidence>
<dbReference type="EMBL" id="CAJHUB010000755">
    <property type="protein sequence ID" value="CAD7683219.1"/>
    <property type="molecule type" value="Genomic_DNA"/>
</dbReference>
<organism evidence="10 11">
    <name type="scientific">Nyctereutes procyonoides</name>
    <name type="common">Raccoon dog</name>
    <name type="synonym">Canis procyonoides</name>
    <dbReference type="NCBI Taxonomy" id="34880"/>
    <lineage>
        <taxon>Eukaryota</taxon>
        <taxon>Metazoa</taxon>
        <taxon>Chordata</taxon>
        <taxon>Craniata</taxon>
        <taxon>Vertebrata</taxon>
        <taxon>Euteleostomi</taxon>
        <taxon>Mammalia</taxon>
        <taxon>Eutheria</taxon>
        <taxon>Laurasiatheria</taxon>
        <taxon>Carnivora</taxon>
        <taxon>Caniformia</taxon>
        <taxon>Canidae</taxon>
        <taxon>Nyctereutes</taxon>
    </lineage>
</organism>
<evidence type="ECO:0000313" key="10">
    <source>
        <dbReference type="EMBL" id="CAD7683219.1"/>
    </source>
</evidence>
<name>A0A811Z7P6_NYCPR</name>
<dbReference type="GO" id="GO:0000381">
    <property type="term" value="P:regulation of alternative mRNA splicing, via spliceosome"/>
    <property type="evidence" value="ECO:0007669"/>
    <property type="project" value="InterPro"/>
</dbReference>
<sequence>MTKEKPLPKKFPRSTTDFKVIALEGKYTDLNSNDVTGLRESEEKLKHQQESAQKKKNILLKQVQQPSVAQLRSTMVEPVVNLFFFLKMKGLMAWDYSKEMATSENFF</sequence>
<keyword evidence="11" id="KW-1185">Reference proteome</keyword>
<dbReference type="GO" id="GO:0006397">
    <property type="term" value="P:mRNA processing"/>
    <property type="evidence" value="ECO:0007669"/>
    <property type="project" value="UniProtKB-KW"/>
</dbReference>
<evidence type="ECO:0000256" key="4">
    <source>
        <dbReference type="ARBA" id="ARBA00022664"/>
    </source>
</evidence>
<accession>A0A811Z7P6</accession>
<dbReference type="GO" id="GO:0016556">
    <property type="term" value="P:mRNA modification"/>
    <property type="evidence" value="ECO:0007669"/>
    <property type="project" value="InterPro"/>
</dbReference>